<dbReference type="Pfam" id="PF03830">
    <property type="entry name" value="PTSIIB_sorb"/>
    <property type="match status" value="1"/>
</dbReference>
<evidence type="ECO:0000313" key="9">
    <source>
        <dbReference type="EMBL" id="AJA44518.1"/>
    </source>
</evidence>
<dbReference type="Proteomes" id="UP000030901">
    <property type="component" value="Chromosome"/>
</dbReference>
<dbReference type="OrthoDB" id="7065728at2"/>
<proteinExistence type="predicted"/>
<dbReference type="GO" id="GO:0016301">
    <property type="term" value="F:kinase activity"/>
    <property type="evidence" value="ECO:0007669"/>
    <property type="project" value="UniProtKB-KW"/>
</dbReference>
<comment type="subcellular location">
    <subcellularLocation>
        <location evidence="1">Cytoplasm</location>
    </subcellularLocation>
</comment>
<evidence type="ECO:0000256" key="1">
    <source>
        <dbReference type="ARBA" id="ARBA00004496"/>
    </source>
</evidence>
<keyword evidence="6" id="KW-0598">Phosphotransferase system</keyword>
<accession>A0A0A7RZ62</accession>
<evidence type="ECO:0000256" key="2">
    <source>
        <dbReference type="ARBA" id="ARBA00022448"/>
    </source>
</evidence>
<evidence type="ECO:0000256" key="4">
    <source>
        <dbReference type="ARBA" id="ARBA00022597"/>
    </source>
</evidence>
<protein>
    <submittedName>
        <fullName evidence="9">Phosphotransferase system, component IIB</fullName>
        <ecNumber evidence="9">2.7.1.69</ecNumber>
    </submittedName>
</protein>
<dbReference type="EMBL" id="CP009056">
    <property type="protein sequence ID" value="AJA44518.1"/>
    <property type="molecule type" value="Genomic_DNA"/>
</dbReference>
<dbReference type="PROSITE" id="PS51101">
    <property type="entry name" value="PTS_EIIB_TYPE_4"/>
    <property type="match status" value="1"/>
</dbReference>
<gene>
    <name evidence="9" type="ORF">FPB0191_00688</name>
</gene>
<evidence type="ECO:0000256" key="7">
    <source>
        <dbReference type="ARBA" id="ARBA00022777"/>
    </source>
</evidence>
<dbReference type="InterPro" id="IPR036667">
    <property type="entry name" value="PTS_IIB_sorbose-sp_sf"/>
</dbReference>
<evidence type="ECO:0000256" key="3">
    <source>
        <dbReference type="ARBA" id="ARBA00022490"/>
    </source>
</evidence>
<dbReference type="SUPFAM" id="SSF52728">
    <property type="entry name" value="PTS IIb component"/>
    <property type="match status" value="1"/>
</dbReference>
<keyword evidence="3" id="KW-0963">Cytoplasm</keyword>
<dbReference type="EC" id="2.7.1.69" evidence="9"/>
<dbReference type="KEGG" id="fpp:FPB0191_00688"/>
<keyword evidence="10" id="KW-1185">Reference proteome</keyword>
<dbReference type="STRING" id="1267021.FPB0191_00688"/>
<keyword evidence="2" id="KW-0813">Transport</keyword>
<dbReference type="InterPro" id="IPR004720">
    <property type="entry name" value="PTS_IIB_sorbose-sp"/>
</dbReference>
<organism evidence="9 10">
    <name type="scientific">Frischella perrara</name>
    <dbReference type="NCBI Taxonomy" id="1267021"/>
    <lineage>
        <taxon>Bacteria</taxon>
        <taxon>Pseudomonadati</taxon>
        <taxon>Pseudomonadota</taxon>
        <taxon>Gammaproteobacteria</taxon>
        <taxon>Orbales</taxon>
        <taxon>Orbaceae</taxon>
        <taxon>Frischella</taxon>
    </lineage>
</organism>
<dbReference type="AlphaFoldDB" id="A0A0A7RZ62"/>
<dbReference type="Gene3D" id="3.40.35.10">
    <property type="entry name" value="Phosphotransferase system, sorbose subfamily IIB component"/>
    <property type="match status" value="1"/>
</dbReference>
<sequence>MPINVARIDDRLIHGQVITTWVKNYDIEQVLVINDKVAADSVQQSVLTMSAPAGLKVLVFGIKQFIEILKKTEIKKKTMLLFTNSIDVDMLVDGGLVIERLNVGGMRMQEGRRSLSRAVSVTPEEEQAFKNLIAKNVTVEVQMVPKDPIVLLNTLLD</sequence>
<evidence type="ECO:0000256" key="5">
    <source>
        <dbReference type="ARBA" id="ARBA00022679"/>
    </source>
</evidence>
<name>A0A0A7RZ62_FRIPE</name>
<dbReference type="GO" id="GO:0005737">
    <property type="term" value="C:cytoplasm"/>
    <property type="evidence" value="ECO:0007669"/>
    <property type="project" value="UniProtKB-SubCell"/>
</dbReference>
<dbReference type="RefSeq" id="WP_039104030.1">
    <property type="nucleotide sequence ID" value="NZ_CP009056.1"/>
</dbReference>
<evidence type="ECO:0000256" key="6">
    <source>
        <dbReference type="ARBA" id="ARBA00022683"/>
    </source>
</evidence>
<feature type="domain" description="PTS EIIB type-4" evidence="8">
    <location>
        <begin position="1"/>
        <end position="157"/>
    </location>
</feature>
<evidence type="ECO:0000259" key="8">
    <source>
        <dbReference type="PROSITE" id="PS51101"/>
    </source>
</evidence>
<evidence type="ECO:0000313" key="10">
    <source>
        <dbReference type="Proteomes" id="UP000030901"/>
    </source>
</evidence>
<keyword evidence="7" id="KW-0418">Kinase</keyword>
<dbReference type="GO" id="GO:0008982">
    <property type="term" value="F:protein-N(PI)-phosphohistidine-sugar phosphotransferase activity"/>
    <property type="evidence" value="ECO:0007669"/>
    <property type="project" value="InterPro"/>
</dbReference>
<reference evidence="9 10" key="1">
    <citation type="journal article" date="2014" name="Appl. Environ. Microbiol.">
        <title>Gut symbionts from distinct hosts exhibit genotoxic activity via divergent colibactin biosynthetic pathways.</title>
        <authorList>
            <person name="Engel P."/>
            <person name="Vizcaino M.I."/>
            <person name="Crawford J.M."/>
        </authorList>
    </citation>
    <scope>NUCLEOTIDE SEQUENCE [LARGE SCALE GENOMIC DNA]</scope>
    <source>
        <strain evidence="9 10">PEB0191</strain>
    </source>
</reference>
<keyword evidence="5 9" id="KW-0808">Transferase</keyword>
<dbReference type="GO" id="GO:0009401">
    <property type="term" value="P:phosphoenolpyruvate-dependent sugar phosphotransferase system"/>
    <property type="evidence" value="ECO:0007669"/>
    <property type="project" value="UniProtKB-KW"/>
</dbReference>
<keyword evidence="4" id="KW-0762">Sugar transport</keyword>
<dbReference type="HOGENOM" id="CLU_116175_2_1_6"/>